<reference evidence="2 3" key="1">
    <citation type="submission" date="2019-04" db="EMBL/GenBank/DDBJ databases">
        <authorList>
            <consortium name="Pathogen Informatics"/>
        </authorList>
    </citation>
    <scope>NUCLEOTIDE SEQUENCE [LARGE SCALE GENOMIC DNA]</scope>
    <source>
        <strain evidence="2 3">NCTC9185</strain>
    </source>
</reference>
<dbReference type="EMBL" id="CABDVU010000001">
    <property type="protein sequence ID" value="VTN08955.1"/>
    <property type="molecule type" value="Genomic_DNA"/>
</dbReference>
<dbReference type="Pfam" id="PF09899">
    <property type="entry name" value="DUF2126"/>
    <property type="match status" value="1"/>
</dbReference>
<dbReference type="AlphaFoldDB" id="A0A4U9D028"/>
<evidence type="ECO:0000313" key="3">
    <source>
        <dbReference type="Proteomes" id="UP000339249"/>
    </source>
</evidence>
<evidence type="ECO:0000259" key="1">
    <source>
        <dbReference type="Pfam" id="PF09899"/>
    </source>
</evidence>
<dbReference type="InterPro" id="IPR018667">
    <property type="entry name" value="DUF2126"/>
</dbReference>
<name>A0A4U9D028_RAOTE</name>
<organism evidence="2 3">
    <name type="scientific">Raoultella terrigena</name>
    <name type="common">Klebsiella terrigena</name>
    <dbReference type="NCBI Taxonomy" id="577"/>
    <lineage>
        <taxon>Bacteria</taxon>
        <taxon>Pseudomonadati</taxon>
        <taxon>Pseudomonadota</taxon>
        <taxon>Gammaproteobacteria</taxon>
        <taxon>Enterobacterales</taxon>
        <taxon>Enterobacteriaceae</taxon>
        <taxon>Klebsiella/Raoultella group</taxon>
        <taxon>Raoultella</taxon>
    </lineage>
</organism>
<gene>
    <name evidence="2" type="ORF">NCTC9185_00838</name>
</gene>
<dbReference type="Proteomes" id="UP000339249">
    <property type="component" value="Unassembled WGS sequence"/>
</dbReference>
<feature type="domain" description="DUF2126" evidence="1">
    <location>
        <begin position="1"/>
        <end position="283"/>
    </location>
</feature>
<evidence type="ECO:0000313" key="2">
    <source>
        <dbReference type="EMBL" id="VTN08955.1"/>
    </source>
</evidence>
<proteinExistence type="predicted"/>
<protein>
    <submittedName>
        <fullName evidence="2">Uncharacterized protein conserved in bacteria</fullName>
    </submittedName>
</protein>
<sequence length="309" mass="34896">MRNLLVDITGNTHRSEFCIDKLYAAGSSSGRLGLLEFRGFEMPPHARMSLGAITAAPLPGGAFLEPAVSKPLVRWGTQLHDKFMLPHFVWQDVKEVVDDLQRHGYPFKLSWLLPFEEFRFPHYGRQQIDDIELELRWAIEPWHVLGEEVTQSGTSRYVDSSVERLQVRLSGLTEGRYVLACNGRRVPLRATGKKGEMVGAVRYRAWAPTSALHPTLGVNTPLVFDLIDTWNGLSIGGCSYRVSHPGGRHYETLPVNSNEAEARRVNRFWDHGFTQGVLTPPPAFSALRTFYEHEQVPRPMAPPEEEPGR</sequence>
<accession>A0A4U9D028</accession>